<dbReference type="AlphaFoldDB" id="A0A232EF05"/>
<gene>
    <name evidence="1" type="ORF">TSAR_015911</name>
</gene>
<dbReference type="Proteomes" id="UP000215335">
    <property type="component" value="Unassembled WGS sequence"/>
</dbReference>
<sequence>MEDHDYFKCSTSDYVTAIEICEKCVASLHLSENEEHESEHYKLIRMKSRERATLKVLNEGNINTDTLLEITNALEHLTPLPFVDCEEREMRFTHRVVSFYLTTRTFFIMKQGNMNDCIKKETTREKKFVI</sequence>
<evidence type="ECO:0000313" key="1">
    <source>
        <dbReference type="EMBL" id="OXU16949.1"/>
    </source>
</evidence>
<keyword evidence="2" id="KW-1185">Reference proteome</keyword>
<comment type="caution">
    <text evidence="1">The sequence shown here is derived from an EMBL/GenBank/DDBJ whole genome shotgun (WGS) entry which is preliminary data.</text>
</comment>
<reference evidence="1 2" key="1">
    <citation type="journal article" date="2017" name="Curr. Biol.">
        <title>The Evolution of Venom by Co-option of Single-Copy Genes.</title>
        <authorList>
            <person name="Martinson E.O."/>
            <person name="Mrinalini"/>
            <person name="Kelkar Y.D."/>
            <person name="Chang C.H."/>
            <person name="Werren J.H."/>
        </authorList>
    </citation>
    <scope>NUCLEOTIDE SEQUENCE [LARGE SCALE GENOMIC DNA]</scope>
    <source>
        <strain evidence="1 2">Alberta</strain>
        <tissue evidence="1">Whole body</tissue>
    </source>
</reference>
<organism evidence="1 2">
    <name type="scientific">Trichomalopsis sarcophagae</name>
    <dbReference type="NCBI Taxonomy" id="543379"/>
    <lineage>
        <taxon>Eukaryota</taxon>
        <taxon>Metazoa</taxon>
        <taxon>Ecdysozoa</taxon>
        <taxon>Arthropoda</taxon>
        <taxon>Hexapoda</taxon>
        <taxon>Insecta</taxon>
        <taxon>Pterygota</taxon>
        <taxon>Neoptera</taxon>
        <taxon>Endopterygota</taxon>
        <taxon>Hymenoptera</taxon>
        <taxon>Apocrita</taxon>
        <taxon>Proctotrupomorpha</taxon>
        <taxon>Chalcidoidea</taxon>
        <taxon>Pteromalidae</taxon>
        <taxon>Pteromalinae</taxon>
        <taxon>Trichomalopsis</taxon>
    </lineage>
</organism>
<proteinExistence type="predicted"/>
<name>A0A232EF05_9HYME</name>
<evidence type="ECO:0000313" key="2">
    <source>
        <dbReference type="Proteomes" id="UP000215335"/>
    </source>
</evidence>
<accession>A0A232EF05</accession>
<protein>
    <submittedName>
        <fullName evidence="1">Uncharacterized protein</fullName>
    </submittedName>
</protein>
<dbReference type="EMBL" id="NNAY01005147">
    <property type="protein sequence ID" value="OXU16949.1"/>
    <property type="molecule type" value="Genomic_DNA"/>
</dbReference>